<evidence type="ECO:0000259" key="2">
    <source>
        <dbReference type="PROSITE" id="PS50181"/>
    </source>
</evidence>
<gene>
    <name evidence="3" type="ORF">FISHEDRAFT_59093</name>
</gene>
<evidence type="ECO:0000313" key="4">
    <source>
        <dbReference type="Proteomes" id="UP000054144"/>
    </source>
</evidence>
<feature type="region of interest" description="Disordered" evidence="1">
    <location>
        <begin position="1"/>
        <end position="34"/>
    </location>
</feature>
<dbReference type="OrthoDB" id="2322499at2759"/>
<evidence type="ECO:0000313" key="3">
    <source>
        <dbReference type="EMBL" id="KIY48291.1"/>
    </source>
</evidence>
<feature type="region of interest" description="Disordered" evidence="1">
    <location>
        <begin position="720"/>
        <end position="785"/>
    </location>
</feature>
<organism evidence="3 4">
    <name type="scientific">Fistulina hepatica ATCC 64428</name>
    <dbReference type="NCBI Taxonomy" id="1128425"/>
    <lineage>
        <taxon>Eukaryota</taxon>
        <taxon>Fungi</taxon>
        <taxon>Dikarya</taxon>
        <taxon>Basidiomycota</taxon>
        <taxon>Agaricomycotina</taxon>
        <taxon>Agaricomycetes</taxon>
        <taxon>Agaricomycetidae</taxon>
        <taxon>Agaricales</taxon>
        <taxon>Fistulinaceae</taxon>
        <taxon>Fistulina</taxon>
    </lineage>
</organism>
<proteinExistence type="predicted"/>
<sequence>MSRVRVKRLRTTASASQTTVLQTTHPPSSSTFSGHIALSQMGHESQLHRSKRPLSVLVLQPKGLLDLPDDCLMNTFTYVHALDVLHLSWINKRFHKLLTHRSSASVWRRAISNTNPDLPSVPEGMCEILYVKLLFDSRCFNCLAKNVSNIVWTCTGKLFVGVQSVYIPEIDGLEPETFLAVLPSHLRPGRAYPVYSKQHLDQFLDELDGIKREGAASLEGWLSAKREKMRHNEKLSTALREWRKQEVAARQSGQVGRRELRKQQFIGILVQRGWADELSHMDPSYLDKLPYLRHRSHVGNRITKNVREGLERYMMKHKVRRLEMESRAKLSARYELLRDVHERYWKHVVGPHRIFPGVVDLYMMEPLHSYIELTPLSAELDEKYIESLLPALSEKWLAHKKQVLLNVLRRQYDPNATEDTLKLAKLSFMACRACSNEIEQVPFPRSLVPFAHTNTLEQREWGFEDDCIFLDPDVASAISVISFTGHNPNTATYDEMDKADPLIECPGCHNRRGMLILPWREAITHANRYHPAGVTWKHLSPADFRTARKTVDELPFPRLLLNKDLYPLRDMNDIFCLHCKIALSCGMFLIHFLLEHNQFLSEVPKTSYTVRVDAPPLPSCVRINGPPIPFRRMQFNDFPEQSWDALGWPGFEVVNSRTVPTEWFLEAEGVYYISGRRRPRKTYRPLWEVTLEKYVPASMQAAARRMSKFTTIDPKVVLGHGDANVGNGRNDHDGSDNEDFSGGSDDSDGGGDDNCSGGDAGDSGERGGNDPGTEPPHHNKKKSSTVVCVELSRQRDSGCISFYPHYAMVHEGGGARYDFGGKDATTGVFCLPPVDPSPQRDGLDVNDSISPIWKRHYSTTTRGFTARHRRWSGYRPRVDQGELVHQGVHRPVIRDINLLARVLLAKFLRGERAAVEGRITKLAHNIYIVQDDALVEAGMVKLCMDNVEALETRSREFADGVMKRIYERQLDIKRTSNTVPILDMRKVRSLRATRIGCTFGAAMSGRNLELLRLRVVWSWVVWSQTRWLNSIGTPKELTLDKINSEAYGREVLEPWADVPN</sequence>
<dbReference type="InterPro" id="IPR036047">
    <property type="entry name" value="F-box-like_dom_sf"/>
</dbReference>
<feature type="compositionally biased region" description="Basic residues" evidence="1">
    <location>
        <begin position="1"/>
        <end position="10"/>
    </location>
</feature>
<dbReference type="PROSITE" id="PS50181">
    <property type="entry name" value="FBOX"/>
    <property type="match status" value="1"/>
</dbReference>
<accession>A0A0D7AEH7</accession>
<dbReference type="SUPFAM" id="SSF81383">
    <property type="entry name" value="F-box domain"/>
    <property type="match status" value="1"/>
</dbReference>
<reference evidence="3 4" key="1">
    <citation type="journal article" date="2015" name="Fungal Genet. Biol.">
        <title>Evolution of novel wood decay mechanisms in Agaricales revealed by the genome sequences of Fistulina hepatica and Cylindrobasidium torrendii.</title>
        <authorList>
            <person name="Floudas D."/>
            <person name="Held B.W."/>
            <person name="Riley R."/>
            <person name="Nagy L.G."/>
            <person name="Koehler G."/>
            <person name="Ransdell A.S."/>
            <person name="Younus H."/>
            <person name="Chow J."/>
            <person name="Chiniquy J."/>
            <person name="Lipzen A."/>
            <person name="Tritt A."/>
            <person name="Sun H."/>
            <person name="Haridas S."/>
            <person name="LaButti K."/>
            <person name="Ohm R.A."/>
            <person name="Kues U."/>
            <person name="Blanchette R.A."/>
            <person name="Grigoriev I.V."/>
            <person name="Minto R.E."/>
            <person name="Hibbett D.S."/>
        </authorList>
    </citation>
    <scope>NUCLEOTIDE SEQUENCE [LARGE SCALE GENOMIC DNA]</scope>
    <source>
        <strain evidence="3 4">ATCC 64428</strain>
    </source>
</reference>
<dbReference type="InterPro" id="IPR001810">
    <property type="entry name" value="F-box_dom"/>
</dbReference>
<dbReference type="EMBL" id="KN881851">
    <property type="protein sequence ID" value="KIY48291.1"/>
    <property type="molecule type" value="Genomic_DNA"/>
</dbReference>
<dbReference type="Proteomes" id="UP000054144">
    <property type="component" value="Unassembled WGS sequence"/>
</dbReference>
<protein>
    <recommendedName>
        <fullName evidence="2">F-box domain-containing protein</fullName>
    </recommendedName>
</protein>
<feature type="compositionally biased region" description="Polar residues" evidence="1">
    <location>
        <begin position="11"/>
        <end position="33"/>
    </location>
</feature>
<keyword evidence="4" id="KW-1185">Reference proteome</keyword>
<dbReference type="AlphaFoldDB" id="A0A0D7AEH7"/>
<feature type="domain" description="F-box" evidence="2">
    <location>
        <begin position="61"/>
        <end position="110"/>
    </location>
</feature>
<name>A0A0D7AEH7_9AGAR</name>
<evidence type="ECO:0000256" key="1">
    <source>
        <dbReference type="SAM" id="MobiDB-lite"/>
    </source>
</evidence>